<comment type="caution">
    <text evidence="5">The sequence shown here is derived from an EMBL/GenBank/DDBJ whole genome shotgun (WGS) entry which is preliminary data.</text>
</comment>
<dbReference type="Gene3D" id="2.40.40.10">
    <property type="entry name" value="RlpA-like domain"/>
    <property type="match status" value="1"/>
</dbReference>
<dbReference type="Pfam" id="PF24300">
    <property type="entry name" value="KWL1"/>
    <property type="match status" value="1"/>
</dbReference>
<dbReference type="GO" id="GO:0005576">
    <property type="term" value="C:extracellular region"/>
    <property type="evidence" value="ECO:0007669"/>
    <property type="project" value="UniProtKB-SubCell"/>
</dbReference>
<dbReference type="Proteomes" id="UP001370490">
    <property type="component" value="Unassembled WGS sequence"/>
</dbReference>
<proteinExistence type="inferred from homology"/>
<evidence type="ECO:0000313" key="6">
    <source>
        <dbReference type="Proteomes" id="UP001370490"/>
    </source>
</evidence>
<sequence>MGDAAMTRMVGLAFAAPGQARHAQVARVGDCGSPSECDGKFHDNSKPVVSLSTGWYASESRCGRRIRITASDGRSVVAHLVDECDSINRYDSEHAGQPPCRNNTVDGSNAVWNALGLDIDIDEVKVTWSMI</sequence>
<dbReference type="InterPro" id="IPR036908">
    <property type="entry name" value="RlpA-like_sf"/>
</dbReference>
<protein>
    <recommendedName>
        <fullName evidence="7">RlpA-like protein double-psi beta-barrel domain-containing protein</fullName>
    </recommendedName>
</protein>
<dbReference type="EMBL" id="JBAMMX010000015">
    <property type="protein sequence ID" value="KAK6926766.1"/>
    <property type="molecule type" value="Genomic_DNA"/>
</dbReference>
<organism evidence="5 6">
    <name type="scientific">Dillenia turbinata</name>
    <dbReference type="NCBI Taxonomy" id="194707"/>
    <lineage>
        <taxon>Eukaryota</taxon>
        <taxon>Viridiplantae</taxon>
        <taxon>Streptophyta</taxon>
        <taxon>Embryophyta</taxon>
        <taxon>Tracheophyta</taxon>
        <taxon>Spermatophyta</taxon>
        <taxon>Magnoliopsida</taxon>
        <taxon>eudicotyledons</taxon>
        <taxon>Gunneridae</taxon>
        <taxon>Pentapetalae</taxon>
        <taxon>Dilleniales</taxon>
        <taxon>Dilleniaceae</taxon>
        <taxon>Dillenia</taxon>
    </lineage>
</organism>
<evidence type="ECO:0000256" key="3">
    <source>
        <dbReference type="ARBA" id="ARBA00022525"/>
    </source>
</evidence>
<dbReference type="SUPFAM" id="SSF50685">
    <property type="entry name" value="Barwin-like endoglucanases"/>
    <property type="match status" value="1"/>
</dbReference>
<gene>
    <name evidence="5" type="ORF">RJ641_008485</name>
</gene>
<dbReference type="PANTHER" id="PTHR33191">
    <property type="entry name" value="RIPENING-RELATED PROTEIN 2-RELATED"/>
    <property type="match status" value="1"/>
</dbReference>
<evidence type="ECO:0000256" key="1">
    <source>
        <dbReference type="ARBA" id="ARBA00004613"/>
    </source>
</evidence>
<dbReference type="PANTHER" id="PTHR33191:SF9">
    <property type="entry name" value="RIPENING-RELATED PROTEIN 2-RELATED"/>
    <property type="match status" value="1"/>
</dbReference>
<keyword evidence="4" id="KW-0732">Signal</keyword>
<dbReference type="InterPro" id="IPR039271">
    <property type="entry name" value="Kiwellin-like"/>
</dbReference>
<evidence type="ECO:0000256" key="4">
    <source>
        <dbReference type="ARBA" id="ARBA00022729"/>
    </source>
</evidence>
<evidence type="ECO:0000256" key="2">
    <source>
        <dbReference type="ARBA" id="ARBA00005592"/>
    </source>
</evidence>
<comment type="similarity">
    <text evidence="2">Belongs to the kiwellin family.</text>
</comment>
<accession>A0AAN8VB01</accession>
<keyword evidence="6" id="KW-1185">Reference proteome</keyword>
<dbReference type="CDD" id="cd22270">
    <property type="entry name" value="DPBB_kiwellin-like"/>
    <property type="match status" value="1"/>
</dbReference>
<keyword evidence="3" id="KW-0964">Secreted</keyword>
<comment type="subcellular location">
    <subcellularLocation>
        <location evidence="1">Secreted</location>
    </subcellularLocation>
</comment>
<evidence type="ECO:0000313" key="5">
    <source>
        <dbReference type="EMBL" id="KAK6926766.1"/>
    </source>
</evidence>
<name>A0AAN8VB01_9MAGN</name>
<reference evidence="5 6" key="1">
    <citation type="submission" date="2023-12" db="EMBL/GenBank/DDBJ databases">
        <title>A high-quality genome assembly for Dillenia turbinata (Dilleniales).</title>
        <authorList>
            <person name="Chanderbali A."/>
        </authorList>
    </citation>
    <scope>NUCLEOTIDE SEQUENCE [LARGE SCALE GENOMIC DNA]</scope>
    <source>
        <strain evidence="5">LSX21</strain>
        <tissue evidence="5">Leaf</tissue>
    </source>
</reference>
<dbReference type="AlphaFoldDB" id="A0AAN8VB01"/>
<evidence type="ECO:0008006" key="7">
    <source>
        <dbReference type="Google" id="ProtNLM"/>
    </source>
</evidence>